<proteinExistence type="predicted"/>
<dbReference type="Proteomes" id="UP001306592">
    <property type="component" value="Unassembled WGS sequence"/>
</dbReference>
<evidence type="ECO:0000313" key="1">
    <source>
        <dbReference type="EMBL" id="MEI2684422.1"/>
    </source>
</evidence>
<dbReference type="EMBL" id="JBANEI010000027">
    <property type="protein sequence ID" value="MEI2684422.1"/>
    <property type="molecule type" value="Genomic_DNA"/>
</dbReference>
<gene>
    <name evidence="1" type="ORF">V8N49_22620</name>
</gene>
<comment type="caution">
    <text evidence="1">The sequence shown here is derived from an EMBL/GenBank/DDBJ whole genome shotgun (WGS) entry which is preliminary data.</text>
</comment>
<dbReference type="RefSeq" id="WP_336204090.1">
    <property type="nucleotide sequence ID" value="NZ_JBANEI010000027.1"/>
</dbReference>
<reference evidence="1 2" key="1">
    <citation type="submission" date="2024-02" db="EMBL/GenBank/DDBJ databases">
        <title>First report Erwinia aphidicola in onion in Chile.</title>
        <authorList>
            <person name="Valenzuela M."/>
            <person name="Pena M."/>
            <person name="Dutta B."/>
        </authorList>
    </citation>
    <scope>NUCLEOTIDE SEQUENCE [LARGE SCALE GENOMIC DNA]</scope>
    <source>
        <strain evidence="1 2">QCJ3A</strain>
    </source>
</reference>
<keyword evidence="2" id="KW-1185">Reference proteome</keyword>
<organism evidence="1 2">
    <name type="scientific">Erwinia aphidicola</name>
    <dbReference type="NCBI Taxonomy" id="68334"/>
    <lineage>
        <taxon>Bacteria</taxon>
        <taxon>Pseudomonadati</taxon>
        <taxon>Pseudomonadota</taxon>
        <taxon>Gammaproteobacteria</taxon>
        <taxon>Enterobacterales</taxon>
        <taxon>Erwiniaceae</taxon>
        <taxon>Erwinia</taxon>
    </lineage>
</organism>
<accession>A0ABU8DLN2</accession>
<evidence type="ECO:0008006" key="3">
    <source>
        <dbReference type="Google" id="ProtNLM"/>
    </source>
</evidence>
<evidence type="ECO:0000313" key="2">
    <source>
        <dbReference type="Proteomes" id="UP001306592"/>
    </source>
</evidence>
<protein>
    <recommendedName>
        <fullName evidence="3">Immunity protein 50 of polymorphic toxin system</fullName>
    </recommendedName>
</protein>
<sequence>MEADELIDDLIADEYTRAWIYWEYIPTDDDEDKMTERLILDLNGVIIARQICPPLTYGWSRVDWSLRAALFPIPNQAMVLNLFDRDEAVSTVLYFGNI</sequence>
<name>A0ABU8DLN2_ERWAP</name>